<evidence type="ECO:0000313" key="8">
    <source>
        <dbReference type="EMBL" id="QTQ13121.1"/>
    </source>
</evidence>
<evidence type="ECO:0000256" key="6">
    <source>
        <dbReference type="HAMAP-Rule" id="MF_00076"/>
    </source>
</evidence>
<dbReference type="NCBIfam" id="NF002114">
    <property type="entry name" value="PRK00951.2-4"/>
    <property type="match status" value="1"/>
</dbReference>
<dbReference type="NCBIfam" id="NF002111">
    <property type="entry name" value="PRK00951.2-1"/>
    <property type="match status" value="1"/>
</dbReference>
<gene>
    <name evidence="6 8" type="primary">hisB</name>
    <name evidence="8" type="ORF">HRQ91_00885</name>
</gene>
<name>A0A975F210_9SPIR</name>
<dbReference type="Pfam" id="PF00475">
    <property type="entry name" value="IGPD"/>
    <property type="match status" value="1"/>
</dbReference>
<dbReference type="PROSITE" id="PS00955">
    <property type="entry name" value="IGP_DEHYDRATASE_2"/>
    <property type="match status" value="1"/>
</dbReference>
<dbReference type="KEGG" id="tpav:HRQ91_00885"/>
<keyword evidence="5 6" id="KW-0456">Lyase</keyword>
<keyword evidence="6" id="KW-0963">Cytoplasm</keyword>
<dbReference type="FunFam" id="3.30.230.40:FF:000003">
    <property type="entry name" value="Imidazoleglycerol-phosphate dehydratase HisB"/>
    <property type="match status" value="1"/>
</dbReference>
<organism evidence="8 9">
    <name type="scientific">Treponema parvum</name>
    <dbReference type="NCBI Taxonomy" id="138851"/>
    <lineage>
        <taxon>Bacteria</taxon>
        <taxon>Pseudomonadati</taxon>
        <taxon>Spirochaetota</taxon>
        <taxon>Spirochaetia</taxon>
        <taxon>Spirochaetales</taxon>
        <taxon>Treponemataceae</taxon>
        <taxon>Treponema</taxon>
    </lineage>
</organism>
<evidence type="ECO:0000256" key="2">
    <source>
        <dbReference type="ARBA" id="ARBA00016664"/>
    </source>
</evidence>
<dbReference type="Gene3D" id="3.30.230.40">
    <property type="entry name" value="Imidazole glycerol phosphate dehydratase, domain 1"/>
    <property type="match status" value="2"/>
</dbReference>
<dbReference type="Proteomes" id="UP000671908">
    <property type="component" value="Chromosome"/>
</dbReference>
<evidence type="ECO:0000256" key="4">
    <source>
        <dbReference type="ARBA" id="ARBA00023102"/>
    </source>
</evidence>
<evidence type="ECO:0000256" key="7">
    <source>
        <dbReference type="RuleBase" id="RU000599"/>
    </source>
</evidence>
<dbReference type="EMBL" id="CP054142">
    <property type="protein sequence ID" value="QTQ13121.1"/>
    <property type="molecule type" value="Genomic_DNA"/>
</dbReference>
<proteinExistence type="inferred from homology"/>
<dbReference type="RefSeq" id="WP_210119849.1">
    <property type="nucleotide sequence ID" value="NZ_CP054142.1"/>
</dbReference>
<dbReference type="InterPro" id="IPR020565">
    <property type="entry name" value="ImidazoleglycerP_deHydtase_CS"/>
</dbReference>
<comment type="catalytic activity">
    <reaction evidence="6 7">
        <text>D-erythro-1-(imidazol-4-yl)glycerol 3-phosphate = 3-(imidazol-4-yl)-2-oxopropyl phosphate + H2O</text>
        <dbReference type="Rhea" id="RHEA:11040"/>
        <dbReference type="ChEBI" id="CHEBI:15377"/>
        <dbReference type="ChEBI" id="CHEBI:57766"/>
        <dbReference type="ChEBI" id="CHEBI:58278"/>
        <dbReference type="EC" id="4.2.1.19"/>
    </reaction>
</comment>
<evidence type="ECO:0000313" key="9">
    <source>
        <dbReference type="Proteomes" id="UP000671908"/>
    </source>
</evidence>
<dbReference type="GO" id="GO:0004424">
    <property type="term" value="F:imidazoleglycerol-phosphate dehydratase activity"/>
    <property type="evidence" value="ECO:0007669"/>
    <property type="project" value="UniProtKB-UniRule"/>
</dbReference>
<accession>A0A975F210</accession>
<dbReference type="HAMAP" id="MF_00076">
    <property type="entry name" value="HisB"/>
    <property type="match status" value="1"/>
</dbReference>
<dbReference type="InterPro" id="IPR020568">
    <property type="entry name" value="Ribosomal_Su5_D2-typ_SF"/>
</dbReference>
<keyword evidence="4 6" id="KW-0368">Histidine biosynthesis</keyword>
<dbReference type="EC" id="4.2.1.19" evidence="6 7"/>
<keyword evidence="9" id="KW-1185">Reference proteome</keyword>
<dbReference type="GO" id="GO:0005737">
    <property type="term" value="C:cytoplasm"/>
    <property type="evidence" value="ECO:0007669"/>
    <property type="project" value="UniProtKB-SubCell"/>
</dbReference>
<dbReference type="GO" id="GO:0000105">
    <property type="term" value="P:L-histidine biosynthetic process"/>
    <property type="evidence" value="ECO:0007669"/>
    <property type="project" value="UniProtKB-UniRule"/>
</dbReference>
<keyword evidence="3 6" id="KW-0028">Amino-acid biosynthesis</keyword>
<dbReference type="PROSITE" id="PS00954">
    <property type="entry name" value="IGP_DEHYDRATASE_1"/>
    <property type="match status" value="1"/>
</dbReference>
<reference evidence="8 9" key="1">
    <citation type="journal article" date="2021" name="Microbiol. Resour. Announc.">
        <title>Complete Genome Sequences of Three Human Oral Treponema parvum Isolates.</title>
        <authorList>
            <person name="Zeng H."/>
            <person name="Watt R.M."/>
        </authorList>
    </citation>
    <scope>NUCLEOTIDE SEQUENCE [LARGE SCALE GENOMIC DNA]</scope>
    <source>
        <strain evidence="8 9">ATCC 700770</strain>
    </source>
</reference>
<comment type="pathway">
    <text evidence="1 6 7">Amino-acid biosynthesis; L-histidine biosynthesis; L-histidine from 5-phospho-alpha-D-ribose 1-diphosphate: step 6/9.</text>
</comment>
<protein>
    <recommendedName>
        <fullName evidence="2 6">Imidazoleglycerol-phosphate dehydratase</fullName>
        <shortName evidence="6">IGPD</shortName>
        <ecNumber evidence="6 7">4.2.1.19</ecNumber>
    </recommendedName>
</protein>
<sequence>MEKRTAQIHRLTKETDISLTLNIDGSGKCKSDTGIGFFDHMVDGFARHGFFDVDLLCKGDLRVDSHHTVEDCGIVLGEAVKKALGDKSGIRRYGHFILPMDEALVLCAVDLCGRPFLVFEEEYTVPKIGDMDTELIREFFYAFSYSAMMNLHLRCISGNNNHHIAEASFKAFAKALEAAVQYDERINGVLSTKGVL</sequence>
<dbReference type="InterPro" id="IPR000807">
    <property type="entry name" value="ImidazoleglycerolP_deHydtase"/>
</dbReference>
<dbReference type="FunFam" id="3.30.230.40:FF:000001">
    <property type="entry name" value="Imidazoleglycerol-phosphate dehydratase HisB"/>
    <property type="match status" value="1"/>
</dbReference>
<evidence type="ECO:0000256" key="1">
    <source>
        <dbReference type="ARBA" id="ARBA00005047"/>
    </source>
</evidence>
<dbReference type="SUPFAM" id="SSF54211">
    <property type="entry name" value="Ribosomal protein S5 domain 2-like"/>
    <property type="match status" value="2"/>
</dbReference>
<evidence type="ECO:0000256" key="5">
    <source>
        <dbReference type="ARBA" id="ARBA00023239"/>
    </source>
</evidence>
<dbReference type="PANTHER" id="PTHR23133">
    <property type="entry name" value="IMIDAZOLEGLYCEROL-PHOSPHATE DEHYDRATASE HIS7"/>
    <property type="match status" value="1"/>
</dbReference>
<dbReference type="CDD" id="cd07914">
    <property type="entry name" value="IGPD"/>
    <property type="match status" value="1"/>
</dbReference>
<dbReference type="InterPro" id="IPR038494">
    <property type="entry name" value="IGPD_sf"/>
</dbReference>
<dbReference type="PANTHER" id="PTHR23133:SF2">
    <property type="entry name" value="IMIDAZOLEGLYCEROL-PHOSPHATE DEHYDRATASE"/>
    <property type="match status" value="1"/>
</dbReference>
<dbReference type="AlphaFoldDB" id="A0A975F210"/>
<comment type="subcellular location">
    <subcellularLocation>
        <location evidence="6 7">Cytoplasm</location>
    </subcellularLocation>
</comment>
<evidence type="ECO:0000256" key="3">
    <source>
        <dbReference type="ARBA" id="ARBA00022605"/>
    </source>
</evidence>
<dbReference type="NCBIfam" id="NF002109">
    <property type="entry name" value="PRK00951.1-5"/>
    <property type="match status" value="1"/>
</dbReference>
<comment type="similarity">
    <text evidence="6 7">Belongs to the imidazoleglycerol-phosphate dehydratase family.</text>
</comment>